<proteinExistence type="predicted"/>
<keyword evidence="2" id="KW-1185">Reference proteome</keyword>
<gene>
    <name evidence="1" type="ORF">MAXJ12_26378</name>
</gene>
<dbReference type="EMBL" id="AHAM01000221">
    <property type="protein sequence ID" value="EHK54204.1"/>
    <property type="molecule type" value="Genomic_DNA"/>
</dbReference>
<organism evidence="1 2">
    <name type="scientific">Mesorhizobium alhagi CCNWXJ12-2</name>
    <dbReference type="NCBI Taxonomy" id="1107882"/>
    <lineage>
        <taxon>Bacteria</taxon>
        <taxon>Pseudomonadati</taxon>
        <taxon>Pseudomonadota</taxon>
        <taxon>Alphaproteobacteria</taxon>
        <taxon>Hyphomicrobiales</taxon>
        <taxon>Phyllobacteriaceae</taxon>
        <taxon>Allomesorhizobium</taxon>
    </lineage>
</organism>
<name>H0HYJ5_9HYPH</name>
<evidence type="ECO:0000313" key="2">
    <source>
        <dbReference type="Proteomes" id="UP000003250"/>
    </source>
</evidence>
<reference evidence="1 2" key="1">
    <citation type="journal article" date="2012" name="J. Bacteriol.">
        <title>Draft Genome Sequence of Mesorhizobium alhagi CCNWXJ12-2T, a Novel Salt-Resistant Species Isolated from the Desert of Northwestern China.</title>
        <authorList>
            <person name="Zhou M."/>
            <person name="Chen W."/>
            <person name="Chen H."/>
            <person name="Wei G."/>
        </authorList>
    </citation>
    <scope>NUCLEOTIDE SEQUENCE [LARGE SCALE GENOMIC DNA]</scope>
    <source>
        <strain evidence="1 2">CCNWXJ12-2</strain>
    </source>
</reference>
<accession>H0HYJ5</accession>
<dbReference type="AlphaFoldDB" id="H0HYJ5"/>
<protein>
    <submittedName>
        <fullName evidence="1">Uncharacterized protein</fullName>
    </submittedName>
</protein>
<sequence length="61" mass="6371">MAGDVTARDAVIFCRVGLMAAVRSILATAQQQTLSTKSCRSTFIVTSSLDNLAEALTPVAV</sequence>
<evidence type="ECO:0000313" key="1">
    <source>
        <dbReference type="EMBL" id="EHK54204.1"/>
    </source>
</evidence>
<dbReference type="Proteomes" id="UP000003250">
    <property type="component" value="Unassembled WGS sequence"/>
</dbReference>